<keyword evidence="3" id="KW-1185">Reference proteome</keyword>
<keyword evidence="1" id="KW-0472">Membrane</keyword>
<name>A0A0K1QCY2_9BACT</name>
<evidence type="ECO:0000313" key="3">
    <source>
        <dbReference type="Proteomes" id="UP000064967"/>
    </source>
</evidence>
<dbReference type="EMBL" id="CP012333">
    <property type="protein sequence ID" value="AKV03609.1"/>
    <property type="molecule type" value="Genomic_DNA"/>
</dbReference>
<dbReference type="Proteomes" id="UP000064967">
    <property type="component" value="Chromosome"/>
</dbReference>
<dbReference type="KEGG" id="llu:AKJ09_10272"/>
<reference evidence="2 3" key="1">
    <citation type="submission" date="2015-08" db="EMBL/GenBank/DDBJ databases">
        <authorList>
            <person name="Babu N.S."/>
            <person name="Beckwith C.J."/>
            <person name="Beseler K.G."/>
            <person name="Brison A."/>
            <person name="Carone J.V."/>
            <person name="Caskin T.P."/>
            <person name="Diamond M."/>
            <person name="Durham M.E."/>
            <person name="Foxe J.M."/>
            <person name="Go M."/>
            <person name="Henderson B.A."/>
            <person name="Jones I.B."/>
            <person name="McGettigan J.A."/>
            <person name="Micheletti S.J."/>
            <person name="Nasrallah M.E."/>
            <person name="Ortiz D."/>
            <person name="Piller C.R."/>
            <person name="Privatt S.R."/>
            <person name="Schneider S.L."/>
            <person name="Sharp S."/>
            <person name="Smith T.C."/>
            <person name="Stanton J.D."/>
            <person name="Ullery H.E."/>
            <person name="Wilson R.J."/>
            <person name="Serrano M.G."/>
            <person name="Buck G."/>
            <person name="Lee V."/>
            <person name="Wang Y."/>
            <person name="Carvalho R."/>
            <person name="Voegtly L."/>
            <person name="Shi R."/>
            <person name="Duckworth R."/>
            <person name="Johnson A."/>
            <person name="Loviza R."/>
            <person name="Walstead R."/>
            <person name="Shah Z."/>
            <person name="Kiflezghi M."/>
            <person name="Wade K."/>
            <person name="Ball S.L."/>
            <person name="Bradley K.W."/>
            <person name="Asai D.J."/>
            <person name="Bowman C.A."/>
            <person name="Russell D.A."/>
            <person name="Pope W.H."/>
            <person name="Jacobs-Sera D."/>
            <person name="Hendrix R.W."/>
            <person name="Hatfull G.F."/>
        </authorList>
    </citation>
    <scope>NUCLEOTIDE SEQUENCE [LARGE SCALE GENOMIC DNA]</scope>
    <source>
        <strain evidence="2 3">DSM 27648</strain>
    </source>
</reference>
<feature type="transmembrane region" description="Helical" evidence="1">
    <location>
        <begin position="206"/>
        <end position="228"/>
    </location>
</feature>
<gene>
    <name evidence="2" type="ORF">AKJ09_10272</name>
</gene>
<accession>A0A0K1QCY2</accession>
<keyword evidence="1" id="KW-0812">Transmembrane</keyword>
<keyword evidence="1" id="KW-1133">Transmembrane helix</keyword>
<organism evidence="2 3">
    <name type="scientific">Labilithrix luteola</name>
    <dbReference type="NCBI Taxonomy" id="1391654"/>
    <lineage>
        <taxon>Bacteria</taxon>
        <taxon>Pseudomonadati</taxon>
        <taxon>Myxococcota</taxon>
        <taxon>Polyangia</taxon>
        <taxon>Polyangiales</taxon>
        <taxon>Labilitrichaceae</taxon>
        <taxon>Labilithrix</taxon>
    </lineage>
</organism>
<evidence type="ECO:0008006" key="4">
    <source>
        <dbReference type="Google" id="ProtNLM"/>
    </source>
</evidence>
<protein>
    <recommendedName>
        <fullName evidence="4">PEGA domain-containing protein</fullName>
    </recommendedName>
</protein>
<evidence type="ECO:0000313" key="2">
    <source>
        <dbReference type="EMBL" id="AKV03609.1"/>
    </source>
</evidence>
<sequence>MVPAIAMADPPTAADLESAREAFHDGRELRQKGDLRGALERFKTAHAYGQTPVTALELGRTHMQLGELVEAREVFLSVARLKVMPDETEKSAAARTEAAELAEQLRARIATIVVKLSGVRSDAVAQITIDAASVPVVSLGTTRRTNPGTHLIVARADGREETRNVEVKEGETSEVAIAFGTNSPASTAITTEPQSTKAGSRRINPVTWIGLGVGAAGIAFGGVTGIIALGKASDVKTACSGTSCPPSAEHTVDSGRSAATLSTVGFAVGAAGLATAAVGFFLLSKPTSATGKGPRVVPVFAGNGFAVDGVF</sequence>
<dbReference type="AlphaFoldDB" id="A0A0K1QCY2"/>
<feature type="transmembrane region" description="Helical" evidence="1">
    <location>
        <begin position="264"/>
        <end position="283"/>
    </location>
</feature>
<evidence type="ECO:0000256" key="1">
    <source>
        <dbReference type="SAM" id="Phobius"/>
    </source>
</evidence>
<proteinExistence type="predicted"/>